<dbReference type="CDD" id="cd11332">
    <property type="entry name" value="AmyAc_OligoGlu_TS"/>
    <property type="match status" value="1"/>
</dbReference>
<dbReference type="InterPro" id="IPR006047">
    <property type="entry name" value="GH13_cat_dom"/>
</dbReference>
<dbReference type="PANTHER" id="PTHR10357">
    <property type="entry name" value="ALPHA-AMYLASE FAMILY MEMBER"/>
    <property type="match status" value="1"/>
</dbReference>
<evidence type="ECO:0000313" key="3">
    <source>
        <dbReference type="EMBL" id="RZS90332.1"/>
    </source>
</evidence>
<dbReference type="RefSeq" id="WP_130492804.1">
    <property type="nucleotide sequence ID" value="NZ_SGXD01000002.1"/>
</dbReference>
<comment type="similarity">
    <text evidence="1">Belongs to the glycosyl hydrolase 13 family.</text>
</comment>
<evidence type="ECO:0000313" key="4">
    <source>
        <dbReference type="Proteomes" id="UP000293638"/>
    </source>
</evidence>
<protein>
    <submittedName>
        <fullName evidence="3">Alpha-glucosidase</fullName>
    </submittedName>
</protein>
<evidence type="ECO:0000259" key="2">
    <source>
        <dbReference type="SMART" id="SM00642"/>
    </source>
</evidence>
<dbReference type="InterPro" id="IPR017853">
    <property type="entry name" value="GH"/>
</dbReference>
<dbReference type="Proteomes" id="UP000293638">
    <property type="component" value="Unassembled WGS sequence"/>
</dbReference>
<dbReference type="AlphaFoldDB" id="A0A4Q7NV93"/>
<dbReference type="GO" id="GO:0009313">
    <property type="term" value="P:oligosaccharide catabolic process"/>
    <property type="evidence" value="ECO:0007669"/>
    <property type="project" value="TreeGrafter"/>
</dbReference>
<organism evidence="3 4">
    <name type="scientific">Motilibacter rhizosphaerae</name>
    <dbReference type="NCBI Taxonomy" id="598652"/>
    <lineage>
        <taxon>Bacteria</taxon>
        <taxon>Bacillati</taxon>
        <taxon>Actinomycetota</taxon>
        <taxon>Actinomycetes</taxon>
        <taxon>Motilibacterales</taxon>
        <taxon>Motilibacteraceae</taxon>
        <taxon>Motilibacter</taxon>
    </lineage>
</organism>
<evidence type="ECO:0000256" key="1">
    <source>
        <dbReference type="ARBA" id="ARBA00008061"/>
    </source>
</evidence>
<gene>
    <name evidence="3" type="ORF">EV189_2117</name>
</gene>
<comment type="caution">
    <text evidence="3">The sequence shown here is derived from an EMBL/GenBank/DDBJ whole genome shotgun (WGS) entry which is preliminary data.</text>
</comment>
<name>A0A4Q7NV93_9ACTN</name>
<dbReference type="PANTHER" id="PTHR10357:SF179">
    <property type="entry name" value="NEUTRAL AND BASIC AMINO ACID TRANSPORT PROTEIN RBAT"/>
    <property type="match status" value="1"/>
</dbReference>
<dbReference type="EMBL" id="SGXD01000002">
    <property type="protein sequence ID" value="RZS90332.1"/>
    <property type="molecule type" value="Genomic_DNA"/>
</dbReference>
<dbReference type="GO" id="GO:0004556">
    <property type="term" value="F:alpha-amylase activity"/>
    <property type="evidence" value="ECO:0007669"/>
    <property type="project" value="TreeGrafter"/>
</dbReference>
<dbReference type="SUPFAM" id="SSF51445">
    <property type="entry name" value="(Trans)glycosidases"/>
    <property type="match status" value="1"/>
</dbReference>
<keyword evidence="4" id="KW-1185">Reference proteome</keyword>
<dbReference type="SMART" id="SM00642">
    <property type="entry name" value="Aamy"/>
    <property type="match status" value="1"/>
</dbReference>
<dbReference type="InterPro" id="IPR045857">
    <property type="entry name" value="O16G_dom_2"/>
</dbReference>
<dbReference type="Pfam" id="PF00128">
    <property type="entry name" value="Alpha-amylase"/>
    <property type="match status" value="1"/>
</dbReference>
<proteinExistence type="inferred from homology"/>
<dbReference type="Gene3D" id="3.90.400.10">
    <property type="entry name" value="Oligo-1,6-glucosidase, Domain 2"/>
    <property type="match status" value="1"/>
</dbReference>
<feature type="domain" description="Glycosyl hydrolase family 13 catalytic" evidence="2">
    <location>
        <begin position="19"/>
        <end position="434"/>
    </location>
</feature>
<dbReference type="Gene3D" id="3.20.20.80">
    <property type="entry name" value="Glycosidases"/>
    <property type="match status" value="1"/>
</dbReference>
<reference evidence="3 4" key="1">
    <citation type="submission" date="2019-02" db="EMBL/GenBank/DDBJ databases">
        <title>Genomic Encyclopedia of Type Strains, Phase IV (KMG-IV): sequencing the most valuable type-strain genomes for metagenomic binning, comparative biology and taxonomic classification.</title>
        <authorList>
            <person name="Goeker M."/>
        </authorList>
    </citation>
    <scope>NUCLEOTIDE SEQUENCE [LARGE SCALE GENOMIC DNA]</scope>
    <source>
        <strain evidence="3 4">DSM 45622</strain>
    </source>
</reference>
<dbReference type="OrthoDB" id="9043248at2"/>
<sequence length="563" mass="61961">MNHPTTAPTSWWRDAVIYQVYVRSFADADGDGIGDLAGLRARLDHVARLGVDGIWLNPHYSSPQRDHGYDIADYFAVEPAYGDLDSFDALVADAHERGLKVLLDVVANHCSSDHPWFQEALAAAPGSPERARFVFRDGRGAGGELPPNNWQSIFGGPAWTRVPGPDGTPGQWYLHIFDSSQPDFDWRAPEVPAMFDEVLRFWFDRGIDGFRIDVGHGLYKHPELPDWPCAEDGHDCDPHDYNGHMWNQAEVHEVYRSWRALADSYSPDRELMYVGEVWVPQVDSLADYLRPDELHQAFFFDLLLQPWDGQAFRGAITRGVEQAAATGAPVTWTLSNHDVPRTVTRYGITRDPAATTSQADPIKAARARGAVDVEKGSARARAAVLLQLALPGAVYLYAGEELGLPEVTDLPDEARQDPAFFRTGGEEVGRDGCRVPLPWTEDRPGFGFSLAGGADGPAEPWLPQPDWFGKYAVSALEEDRSSVLHLYRDALAQRRGLFAAAEPLVWLETGSPDVLAFERGAARCVVNTGSAPYVLPEGLGDVVLASAGLSGRELPVDAAVWLR</sequence>
<accession>A0A4Q7NV93</accession>